<dbReference type="GO" id="GO:0003677">
    <property type="term" value="F:DNA binding"/>
    <property type="evidence" value="ECO:0007669"/>
    <property type="project" value="InterPro"/>
</dbReference>
<organism evidence="2 3">
    <name type="scientific">Gloeobacter kilaueensis (strain ATCC BAA-2537 / CCAP 1431/1 / ULC 316 / JS1)</name>
    <dbReference type="NCBI Taxonomy" id="1183438"/>
    <lineage>
        <taxon>Bacteria</taxon>
        <taxon>Bacillati</taxon>
        <taxon>Cyanobacteriota</taxon>
        <taxon>Cyanophyceae</taxon>
        <taxon>Gloeobacterales</taxon>
        <taxon>Gloeobacteraceae</taxon>
        <taxon>Gloeobacter</taxon>
    </lineage>
</organism>
<dbReference type="STRING" id="1183438.GKIL_4199"/>
<keyword evidence="3" id="KW-1185">Reference proteome</keyword>
<evidence type="ECO:0000313" key="3">
    <source>
        <dbReference type="Proteomes" id="UP000017396"/>
    </source>
</evidence>
<evidence type="ECO:0000313" key="2">
    <source>
        <dbReference type="EMBL" id="AGY60445.1"/>
    </source>
</evidence>
<dbReference type="InterPro" id="IPR041657">
    <property type="entry name" value="HTH_17"/>
</dbReference>
<dbReference type="eggNOG" id="COG3311">
    <property type="taxonomic scope" value="Bacteria"/>
</dbReference>
<reference evidence="2 3" key="1">
    <citation type="journal article" date="2013" name="PLoS ONE">
        <title>Cultivation and Complete Genome Sequencing of Gloeobacter kilaueensis sp. nov., from a Lava Cave in Kilauea Caldera, Hawai'i.</title>
        <authorList>
            <person name="Saw J.H."/>
            <person name="Schatz M."/>
            <person name="Brown M.V."/>
            <person name="Kunkel D.D."/>
            <person name="Foster J.S."/>
            <person name="Shick H."/>
            <person name="Christensen S."/>
            <person name="Hou S."/>
            <person name="Wan X."/>
            <person name="Donachie S.P."/>
        </authorList>
    </citation>
    <scope>NUCLEOTIDE SEQUENCE [LARGE SCALE GENOMIC DNA]</scope>
    <source>
        <strain evidence="3">JS</strain>
    </source>
</reference>
<accession>U5QRX7</accession>
<dbReference type="Proteomes" id="UP000017396">
    <property type="component" value="Chromosome"/>
</dbReference>
<dbReference type="KEGG" id="glj:GKIL_4199"/>
<proteinExistence type="predicted"/>
<dbReference type="EMBL" id="CP003587">
    <property type="protein sequence ID" value="AGY60445.1"/>
    <property type="molecule type" value="Genomic_DNA"/>
</dbReference>
<dbReference type="HOGENOM" id="CLU_106726_2_1_3"/>
<dbReference type="NCBIfam" id="TIGR01764">
    <property type="entry name" value="excise"/>
    <property type="match status" value="1"/>
</dbReference>
<dbReference type="OrthoDB" id="26212at2"/>
<dbReference type="RefSeq" id="WP_023175795.1">
    <property type="nucleotide sequence ID" value="NC_022600.1"/>
</dbReference>
<evidence type="ECO:0000259" key="1">
    <source>
        <dbReference type="Pfam" id="PF12728"/>
    </source>
</evidence>
<protein>
    <recommendedName>
        <fullName evidence="1">Helix-turn-helix domain-containing protein</fullName>
    </recommendedName>
</protein>
<dbReference type="AlphaFoldDB" id="U5QRX7"/>
<dbReference type="InterPro" id="IPR010093">
    <property type="entry name" value="SinI_DNA-bd"/>
</dbReference>
<sequence>MLEQKALSGGVVASQDELPSLEQIDRLLHVPSIQARLTGPDGESVPLPDSVYRLLSQVIPLLKAGKAVEFLPLEHELSTQQAAALLNVSRPFLIDKLLQPVGSIPYHRSGTHRRIYVKDLLDYKQQRDRQCHQALDELTQMSQDLGFYDLEAVAGAVREDDG</sequence>
<name>U5QRX7_GLOK1</name>
<gene>
    <name evidence="2" type="ORF">GKIL_4199</name>
</gene>
<feature type="domain" description="Helix-turn-helix" evidence="1">
    <location>
        <begin position="77"/>
        <end position="127"/>
    </location>
</feature>
<dbReference type="Pfam" id="PF12728">
    <property type="entry name" value="HTH_17"/>
    <property type="match status" value="1"/>
</dbReference>